<dbReference type="SMART" id="SM01343">
    <property type="entry name" value="FATC"/>
    <property type="match status" value="1"/>
</dbReference>
<dbReference type="GO" id="GO:0005634">
    <property type="term" value="C:nucleus"/>
    <property type="evidence" value="ECO:0007669"/>
    <property type="project" value="UniProtKB-SubCell"/>
</dbReference>
<keyword evidence="6" id="KW-0547">Nucleotide-binding</keyword>
<evidence type="ECO:0000256" key="3">
    <source>
        <dbReference type="ARBA" id="ARBA00012513"/>
    </source>
</evidence>
<dbReference type="GO" id="GO:0005524">
    <property type="term" value="F:ATP binding"/>
    <property type="evidence" value="ECO:0007669"/>
    <property type="project" value="UniProtKB-KW"/>
</dbReference>
<keyword evidence="11" id="KW-0539">Nucleus</keyword>
<dbReference type="SMART" id="SM00146">
    <property type="entry name" value="PI3Kc"/>
    <property type="match status" value="1"/>
</dbReference>
<dbReference type="STRING" id="92696.A0A4R0RIG3"/>
<dbReference type="Gene3D" id="3.30.1010.10">
    <property type="entry name" value="Phosphatidylinositol 3-kinase Catalytic Subunit, Chain A, domain 4"/>
    <property type="match status" value="1"/>
</dbReference>
<evidence type="ECO:0000256" key="5">
    <source>
        <dbReference type="ARBA" id="ARBA00022679"/>
    </source>
</evidence>
<dbReference type="PROSITE" id="PS00916">
    <property type="entry name" value="PI3_4_KINASE_2"/>
    <property type="match status" value="1"/>
</dbReference>
<comment type="similarity">
    <text evidence="2">Belongs to the PI3/PI4-kinase family. ATM subfamily.</text>
</comment>
<dbReference type="Pfam" id="PF02259">
    <property type="entry name" value="FAT"/>
    <property type="match status" value="1"/>
</dbReference>
<dbReference type="SUPFAM" id="SSF56112">
    <property type="entry name" value="Protein kinase-like (PK-like)"/>
    <property type="match status" value="1"/>
</dbReference>
<keyword evidence="4" id="KW-0723">Serine/threonine-protein kinase</keyword>
<dbReference type="InterPro" id="IPR036940">
    <property type="entry name" value="PI3/4_kinase_cat_sf"/>
</dbReference>
<dbReference type="InterPro" id="IPR000403">
    <property type="entry name" value="PI3/4_kinase_cat_dom"/>
</dbReference>
<comment type="caution">
    <text evidence="17">The sequence shown here is derived from an EMBL/GenBank/DDBJ whole genome shotgun (WGS) entry which is preliminary data.</text>
</comment>
<keyword evidence="7" id="KW-0227">DNA damage</keyword>
<dbReference type="SUPFAM" id="SSF48371">
    <property type="entry name" value="ARM repeat"/>
    <property type="match status" value="1"/>
</dbReference>
<dbReference type="PROSITE" id="PS51190">
    <property type="entry name" value="FATC"/>
    <property type="match status" value="1"/>
</dbReference>
<dbReference type="PANTHER" id="PTHR11139:SF125">
    <property type="entry name" value="SERINE_THREONINE-PROTEIN KINASE MEC1"/>
    <property type="match status" value="1"/>
</dbReference>
<dbReference type="PANTHER" id="PTHR11139">
    <property type="entry name" value="ATAXIA TELANGIECTASIA MUTATED ATM -RELATED"/>
    <property type="match status" value="1"/>
</dbReference>
<dbReference type="Pfam" id="PF25030">
    <property type="entry name" value="M-HEAT_ATR"/>
    <property type="match status" value="1"/>
</dbReference>
<keyword evidence="10" id="KW-0234">DNA repair</keyword>
<dbReference type="GO" id="GO:0004674">
    <property type="term" value="F:protein serine/threonine kinase activity"/>
    <property type="evidence" value="ECO:0007669"/>
    <property type="project" value="UniProtKB-KW"/>
</dbReference>
<dbReference type="InterPro" id="IPR011989">
    <property type="entry name" value="ARM-like"/>
</dbReference>
<keyword evidence="18" id="KW-1185">Reference proteome</keyword>
<feature type="domain" description="PI3K/PI4K catalytic" evidence="14">
    <location>
        <begin position="2057"/>
        <end position="2370"/>
    </location>
</feature>
<dbReference type="Pfam" id="PF23593">
    <property type="entry name" value="HEAT_ATR"/>
    <property type="match status" value="1"/>
</dbReference>
<comment type="catalytic activity">
    <reaction evidence="12">
        <text>L-threonyl-[protein] + ATP = O-phospho-L-threonyl-[protein] + ADP + H(+)</text>
        <dbReference type="Rhea" id="RHEA:46608"/>
        <dbReference type="Rhea" id="RHEA-COMP:11060"/>
        <dbReference type="Rhea" id="RHEA-COMP:11605"/>
        <dbReference type="ChEBI" id="CHEBI:15378"/>
        <dbReference type="ChEBI" id="CHEBI:30013"/>
        <dbReference type="ChEBI" id="CHEBI:30616"/>
        <dbReference type="ChEBI" id="CHEBI:61977"/>
        <dbReference type="ChEBI" id="CHEBI:456216"/>
        <dbReference type="EC" id="2.7.11.1"/>
    </reaction>
</comment>
<dbReference type="GO" id="GO:0000723">
    <property type="term" value="P:telomere maintenance"/>
    <property type="evidence" value="ECO:0007669"/>
    <property type="project" value="TreeGrafter"/>
</dbReference>
<evidence type="ECO:0000256" key="8">
    <source>
        <dbReference type="ARBA" id="ARBA00022777"/>
    </source>
</evidence>
<dbReference type="PROSITE" id="PS50290">
    <property type="entry name" value="PI3_4_KINASE_3"/>
    <property type="match status" value="1"/>
</dbReference>
<gene>
    <name evidence="17" type="primary">MEC1</name>
    <name evidence="17" type="ORF">EIP91_000343</name>
</gene>
<dbReference type="Proteomes" id="UP000292702">
    <property type="component" value="Unassembled WGS sequence"/>
</dbReference>
<dbReference type="SMART" id="SM00802">
    <property type="entry name" value="UME"/>
    <property type="match status" value="1"/>
</dbReference>
<comment type="subcellular location">
    <subcellularLocation>
        <location evidence="1">Nucleus</location>
    </subcellularLocation>
</comment>
<accession>A0A4R0RIG3</accession>
<evidence type="ECO:0000256" key="6">
    <source>
        <dbReference type="ARBA" id="ARBA00022741"/>
    </source>
</evidence>
<dbReference type="Gene3D" id="1.25.10.10">
    <property type="entry name" value="Leucine-rich Repeat Variant"/>
    <property type="match status" value="2"/>
</dbReference>
<name>A0A4R0RIG3_9APHY</name>
<dbReference type="InterPro" id="IPR003151">
    <property type="entry name" value="PIK-rel_kinase_FAT"/>
</dbReference>
<dbReference type="InterPro" id="IPR003152">
    <property type="entry name" value="FATC_dom"/>
</dbReference>
<evidence type="ECO:0000313" key="17">
    <source>
        <dbReference type="EMBL" id="TCD67266.1"/>
    </source>
</evidence>
<dbReference type="GO" id="GO:0006281">
    <property type="term" value="P:DNA repair"/>
    <property type="evidence" value="ECO:0007669"/>
    <property type="project" value="UniProtKB-KW"/>
</dbReference>
<keyword evidence="5" id="KW-0808">Transferase</keyword>
<protein>
    <recommendedName>
        <fullName evidence="3">non-specific serine/threonine protein kinase</fullName>
        <ecNumber evidence="3">2.7.11.1</ecNumber>
    </recommendedName>
</protein>
<dbReference type="Pfam" id="PF00454">
    <property type="entry name" value="PI3_PI4_kinase"/>
    <property type="match status" value="1"/>
</dbReference>
<dbReference type="GO" id="GO:0005694">
    <property type="term" value="C:chromosome"/>
    <property type="evidence" value="ECO:0007669"/>
    <property type="project" value="TreeGrafter"/>
</dbReference>
<dbReference type="Gene3D" id="1.25.40.10">
    <property type="entry name" value="Tetratricopeptide repeat domain"/>
    <property type="match status" value="1"/>
</dbReference>
<evidence type="ECO:0000256" key="7">
    <source>
        <dbReference type="ARBA" id="ARBA00022763"/>
    </source>
</evidence>
<evidence type="ECO:0000256" key="2">
    <source>
        <dbReference type="ARBA" id="ARBA00010769"/>
    </source>
</evidence>
<dbReference type="EC" id="2.7.11.1" evidence="3"/>
<dbReference type="EMBL" id="RWJN01000104">
    <property type="protein sequence ID" value="TCD67266.1"/>
    <property type="molecule type" value="Genomic_DNA"/>
</dbReference>
<dbReference type="Pfam" id="PF02260">
    <property type="entry name" value="FATC"/>
    <property type="match status" value="1"/>
</dbReference>
<evidence type="ECO:0000256" key="12">
    <source>
        <dbReference type="ARBA" id="ARBA00047899"/>
    </source>
</evidence>
<evidence type="ECO:0000256" key="4">
    <source>
        <dbReference type="ARBA" id="ARBA00022527"/>
    </source>
</evidence>
<dbReference type="InterPro" id="IPR056802">
    <property type="entry name" value="ATR-like_M-HEAT"/>
</dbReference>
<evidence type="ECO:0000256" key="9">
    <source>
        <dbReference type="ARBA" id="ARBA00022840"/>
    </source>
</evidence>
<evidence type="ECO:0000259" key="16">
    <source>
        <dbReference type="PROSITE" id="PS51190"/>
    </source>
</evidence>
<evidence type="ECO:0000256" key="11">
    <source>
        <dbReference type="ARBA" id="ARBA00023242"/>
    </source>
</evidence>
<keyword evidence="9" id="KW-0067">ATP-binding</keyword>
<dbReference type="InterPro" id="IPR016024">
    <property type="entry name" value="ARM-type_fold"/>
</dbReference>
<sequence length="2417" mass="269565">MAPEPPVPTPTPFPTFQKAPGVDGLPAHFYDFLTTLSTKIEEGAPKQPWVALLKTLSQNFFNVFPSPQEYAWHASHEIIKLTELSLKVLSQILSQPHGASVIMTDNLGKTLFASLVKACTLLDPWVDLSVPPESGYPSPEALRLQAVSTCVLLVRCVGSVPIIDAEVSSIASWELQRVALGACLGLCEELLALSPTSEFPIFATVLKIPHLSGKPSEEELEAKSDVLIESTSQVPSVLVLGIDIVIRALCPDLLSHWFVLDILLRSLNIARRTFDYFLSPACVTTDVRRAFAVAQLLSVIALAASSSDRFAELAEYMSSYALVRRLDEGPRSEWEQVDTQLLQILNKPLTAVPPFAQVQAVVSALRVHGVADSECQLQDAGLAYLRSKIPQLDEAPLRDLRVMLQSDARGFDDLLRAADERLDSLSSVSADAEMKVEPAPHPWRNRVRIIVQAIVEPDEISWMDDDESLSDSQYISRACNEVENRFDRPIYNPSAEARLALARHLADLPCALAHDSNVSCGAPGRALAISTIPVCLRVKTSILEGPKTEVTPTVRRVVFDAIGKSIRHHTMGFGGKRLEYAAEAIYMGMKDSDRGVRLSAGRALAELIKLYGTVGGGTARTEPLFKSLLRVCDSADFQLAETALITAGCIGKATTSEVLYRVTSCLISYIGHANPIVRGNAYMQLTAIVKHHKKSPYAFLSPHMSQIAPKLVSRISTQPTVLTEVCRFLSVSPSAFIGVTLNYTLRHVFADRDRRTLEIIRKELNSSLPDMFFNNAASILAYAFLLPPGQTHSVLSFVVDVLREVSGDTTIDIPNVVGCCVIDLLAELVIVMGEEDERAVERATQALLKVETAMGSYKSESRLRPSSGEGGIAALLKSYMLGIMTHMNELLRDTKVKNAVDIKKQVLRSFGPFVTVLGTAVNNLAPQLMATMQTMVAVGEFADVTLVSWYTFLTTLEIRDLGPYVGPSSASFVAYWHIFSLQARETAKRCLDYIVFEKGTQLAHHLSDIVDLSSIPHLAGTNARLEELRKGWTPAFKLDKLLERTASDNMTVALRSLGELKSFMASNDSFLRTLSSGDMFDPLVGRIMSTLLAAACRDSDGSEPLRRLAFDCIGMLGAVDPDRFEINTGDSRMIMLSNFTDENESVTFAIHLICDVLVGAFRSTSDIGHQSHLAYAIQELLKYCRFTVSLVSPGSTGGSVPLKVRTRWNNLPKHVMETVTPFLNSRYTLNLSHPANKPHPIYSSLETYREWIQCWADYLIGQTSEKARVVFEFFKSVVRNKDVGVAHHLLPHLVLNVLVSGDMTAAQNIRLELLAVLEDQVNSESKSTFDKKDLSAQTVFMLMDHLNKWVRVMRQEINGRRQDGRRGRAAGPTEAEEQLIRVDSILTSIDQNLTAKAALQCKAYGRALMCFEQQILALRSNGSTSDLHDYYERLHEIYSHLDEPDGMEGVSTLILSPSLEHQIRQHESTGKWTSAQSCWEVRLQQSPNDLQSHLGLLRCLRNIGHYDSMRTHVKGVLTRNPTWEDDLVGYQIESGWIVGDWDEVQASVQASTICTAPVLLAKVLLAMRAGDSAAVSDAVSRARQSLGAPITAAGPKGYKRTYDAVLNLHIVHELDLIHQGTIPSAQPNDRRMDILLRQLSTRLSSTLPAFRFREPVLSMRRTAFGLLEHNNAPSKEMISRSWLLSAKLARKAGYWQTAYSAVLHARHTSHPFAFLESAKLVKASGEPLRALQDLDNSLKISSTGGSEGPSRADTRNTEVIDLTADEPVDEMKQMKAKSLVLRARWMHDSDRYEHTKVLKVFQDATELYQKWESGWFHLGQFQDECFKGLSLADQMSRGTRMNLQTVRCYGKAIRFGSKYIYQTVPRLLTLWLDMGEHKEISQTDIYSRINKELAKVIQTVPTYKWYTAFPQIVSRVGHSNIAVYPLLARIIQNVISEYPKQALWLFTSVVKSTKQTRRERGTAILEKLKTSARGDVAKLIAASLGMTEALLALCDLNIREDRKTLSMQKDVPRLFKLSTSPLIVPLQESLTANLPPTSSTDSTHQPFPVDAPTFAKFYDEIEVMKSLAKPRKITIQGSNGQVYMFLGKPKDDLRKDARLMDFNAIINKLLKSNSESRRRQLYIRTYGVVTLNEECGFIQWVPNTIPLRPVFLKGYDERGVKAWGSEMQIAFNKIKECSDRDAAKLFREEVLSLFPPVFHEWFLETFPEPSAWLASRLSYSRTAAVMSMVGFILGLGDRHCENILLDVNNGDVVHVDFNCLFEKGKTLETPERVPFRLTQNVVDGLGITGPEGFFRIACEVTMQLLRDNKDSLMSVLDAFVHDPLVEWEDEKRKLEREAQRRNSNSNKNNVVRASVDLRHLAKNALNPIEKKLKGIYSTGKEKMEREISTSSLVQILIQEAMDESNLAKMYPGWAPWH</sequence>
<evidence type="ECO:0000259" key="14">
    <source>
        <dbReference type="PROSITE" id="PS50290"/>
    </source>
</evidence>
<evidence type="ECO:0000313" key="18">
    <source>
        <dbReference type="Proteomes" id="UP000292702"/>
    </source>
</evidence>
<dbReference type="PROSITE" id="PS51189">
    <property type="entry name" value="FAT"/>
    <property type="match status" value="1"/>
</dbReference>
<evidence type="ECO:0000256" key="10">
    <source>
        <dbReference type="ARBA" id="ARBA00023204"/>
    </source>
</evidence>
<dbReference type="SUPFAM" id="SSF48452">
    <property type="entry name" value="TPR-like"/>
    <property type="match status" value="1"/>
</dbReference>
<feature type="domain" description="FATC" evidence="16">
    <location>
        <begin position="2385"/>
        <end position="2417"/>
    </location>
</feature>
<evidence type="ECO:0000256" key="1">
    <source>
        <dbReference type="ARBA" id="ARBA00004123"/>
    </source>
</evidence>
<dbReference type="Gene3D" id="1.10.1070.11">
    <property type="entry name" value="Phosphatidylinositol 3-/4-kinase, catalytic domain"/>
    <property type="match status" value="1"/>
</dbReference>
<dbReference type="CDD" id="cd00892">
    <property type="entry name" value="PIKKc_ATR"/>
    <property type="match status" value="1"/>
</dbReference>
<dbReference type="InterPro" id="IPR011990">
    <property type="entry name" value="TPR-like_helical_dom_sf"/>
</dbReference>
<dbReference type="OrthoDB" id="381190at2759"/>
<organism evidence="17 18">
    <name type="scientific">Steccherinum ochraceum</name>
    <dbReference type="NCBI Taxonomy" id="92696"/>
    <lineage>
        <taxon>Eukaryota</taxon>
        <taxon>Fungi</taxon>
        <taxon>Dikarya</taxon>
        <taxon>Basidiomycota</taxon>
        <taxon>Agaricomycotina</taxon>
        <taxon>Agaricomycetes</taxon>
        <taxon>Polyporales</taxon>
        <taxon>Steccherinaceae</taxon>
        <taxon>Steccherinum</taxon>
    </lineage>
</organism>
<evidence type="ECO:0000256" key="13">
    <source>
        <dbReference type="ARBA" id="ARBA00048679"/>
    </source>
</evidence>
<dbReference type="InterPro" id="IPR050517">
    <property type="entry name" value="DDR_Repair_Kinase"/>
</dbReference>
<comment type="catalytic activity">
    <reaction evidence="13">
        <text>L-seryl-[protein] + ATP = O-phospho-L-seryl-[protein] + ADP + H(+)</text>
        <dbReference type="Rhea" id="RHEA:17989"/>
        <dbReference type="Rhea" id="RHEA-COMP:9863"/>
        <dbReference type="Rhea" id="RHEA-COMP:11604"/>
        <dbReference type="ChEBI" id="CHEBI:15378"/>
        <dbReference type="ChEBI" id="CHEBI:29999"/>
        <dbReference type="ChEBI" id="CHEBI:30616"/>
        <dbReference type="ChEBI" id="CHEBI:83421"/>
        <dbReference type="ChEBI" id="CHEBI:456216"/>
        <dbReference type="EC" id="2.7.11.1"/>
    </reaction>
</comment>
<dbReference type="InterPro" id="IPR014009">
    <property type="entry name" value="PIK_FAT"/>
</dbReference>
<evidence type="ECO:0000259" key="15">
    <source>
        <dbReference type="PROSITE" id="PS51189"/>
    </source>
</evidence>
<dbReference type="GO" id="GO:0000077">
    <property type="term" value="P:DNA damage checkpoint signaling"/>
    <property type="evidence" value="ECO:0007669"/>
    <property type="project" value="TreeGrafter"/>
</dbReference>
<reference evidence="17 18" key="1">
    <citation type="submission" date="2018-11" db="EMBL/GenBank/DDBJ databases">
        <title>Genome assembly of Steccherinum ochraceum LE-BIN_3174, the white-rot fungus of the Steccherinaceae family (The Residual Polyporoid clade, Polyporales, Basidiomycota).</title>
        <authorList>
            <person name="Fedorova T.V."/>
            <person name="Glazunova O.A."/>
            <person name="Landesman E.O."/>
            <person name="Moiseenko K.V."/>
            <person name="Psurtseva N.V."/>
            <person name="Savinova O.S."/>
            <person name="Shakhova N.V."/>
            <person name="Tyazhelova T.V."/>
            <person name="Vasina D.V."/>
        </authorList>
    </citation>
    <scope>NUCLEOTIDE SEQUENCE [LARGE SCALE GENOMIC DNA]</scope>
    <source>
        <strain evidence="17 18">LE-BIN_3174</strain>
    </source>
</reference>
<feature type="domain" description="FAT" evidence="15">
    <location>
        <begin position="1393"/>
        <end position="1952"/>
    </location>
</feature>
<dbReference type="InterPro" id="IPR057564">
    <property type="entry name" value="HEAT_ATR"/>
</dbReference>
<proteinExistence type="inferred from homology"/>
<dbReference type="InterPro" id="IPR011009">
    <property type="entry name" value="Kinase-like_dom_sf"/>
</dbReference>
<keyword evidence="8 17" id="KW-0418">Kinase</keyword>
<dbReference type="Pfam" id="PF08064">
    <property type="entry name" value="UME"/>
    <property type="match status" value="1"/>
</dbReference>
<dbReference type="InterPro" id="IPR012993">
    <property type="entry name" value="UME"/>
</dbReference>
<dbReference type="InterPro" id="IPR018936">
    <property type="entry name" value="PI3/4_kinase_CS"/>
</dbReference>